<dbReference type="AlphaFoldDB" id="A0A6A7AM15"/>
<feature type="domain" description="Zn(2)-C6 fungal-type" evidence="2">
    <location>
        <begin position="53"/>
        <end position="83"/>
    </location>
</feature>
<protein>
    <recommendedName>
        <fullName evidence="2">Zn(2)-C6 fungal-type domain-containing protein</fullName>
    </recommendedName>
</protein>
<evidence type="ECO:0000256" key="1">
    <source>
        <dbReference type="ARBA" id="ARBA00023242"/>
    </source>
</evidence>
<reference evidence="3" key="1">
    <citation type="submission" date="2020-01" db="EMBL/GenBank/DDBJ databases">
        <authorList>
            <consortium name="DOE Joint Genome Institute"/>
            <person name="Haridas S."/>
            <person name="Albert R."/>
            <person name="Binder M."/>
            <person name="Bloem J."/>
            <person name="Labutti K."/>
            <person name="Salamov A."/>
            <person name="Andreopoulos B."/>
            <person name="Baker S.E."/>
            <person name="Barry K."/>
            <person name="Bills G."/>
            <person name="Bluhm B.H."/>
            <person name="Cannon C."/>
            <person name="Castanera R."/>
            <person name="Culley D.E."/>
            <person name="Daum C."/>
            <person name="Ezra D."/>
            <person name="Gonzalez J.B."/>
            <person name="Henrissat B."/>
            <person name="Kuo A."/>
            <person name="Liang C."/>
            <person name="Lipzen A."/>
            <person name="Lutzoni F."/>
            <person name="Magnuson J."/>
            <person name="Mondo S."/>
            <person name="Nolan M."/>
            <person name="Ohm R."/>
            <person name="Pangilinan J."/>
            <person name="Park H.-J."/>
            <person name="Ramirez L."/>
            <person name="Alfaro M."/>
            <person name="Sun H."/>
            <person name="Tritt A."/>
            <person name="Yoshinaga Y."/>
            <person name="Zwiers L.-H."/>
            <person name="Turgeon B.G."/>
            <person name="Goodwin S.B."/>
            <person name="Spatafora J.W."/>
            <person name="Crous P.W."/>
            <person name="Grigoriev I.V."/>
        </authorList>
    </citation>
    <scope>NUCLEOTIDE SEQUENCE</scope>
    <source>
        <strain evidence="3">IPT5</strain>
    </source>
</reference>
<dbReference type="Pfam" id="PF00172">
    <property type="entry name" value="Zn_clus"/>
    <property type="match status" value="1"/>
</dbReference>
<dbReference type="SMART" id="SM00066">
    <property type="entry name" value="GAL4"/>
    <property type="match status" value="1"/>
</dbReference>
<dbReference type="Proteomes" id="UP000799423">
    <property type="component" value="Unassembled WGS sequence"/>
</dbReference>
<sequence>MFALDPSQAASSSSELIGKNHKIPLFPGQKQHASPVVGTYRLRTRRGSITSIACGTCRKRKTKCDGVRPSCSSCQTKKLLCVYEYSEDQRSTTQLRAEVRRLAEEVNGLKSIAPLLARATDRTAAAWWADEVKDYGFAHHSADEVKNALSGSIPVDIDTEGELYCTLNDIDPIPNMVDSMPGVPSSKTGRIIPQLSTSAELSYMTGNTTEGISPANPFLPGLWNDTSVDSYGWEEVLEGL</sequence>
<evidence type="ECO:0000313" key="4">
    <source>
        <dbReference type="Proteomes" id="UP000799423"/>
    </source>
</evidence>
<dbReference type="PROSITE" id="PS50048">
    <property type="entry name" value="ZN2_CY6_FUNGAL_2"/>
    <property type="match status" value="1"/>
</dbReference>
<dbReference type="PANTHER" id="PTHR47256:SF1">
    <property type="entry name" value="ZN(II)2CYS6 TRANSCRIPTION FACTOR (EUROFUNG)"/>
    <property type="match status" value="1"/>
</dbReference>
<dbReference type="InterPro" id="IPR001138">
    <property type="entry name" value="Zn2Cys6_DnaBD"/>
</dbReference>
<dbReference type="SUPFAM" id="SSF57701">
    <property type="entry name" value="Zn2/Cys6 DNA-binding domain"/>
    <property type="match status" value="1"/>
</dbReference>
<dbReference type="InterPro" id="IPR053187">
    <property type="entry name" value="Notoamide_regulator"/>
</dbReference>
<dbReference type="CDD" id="cd00067">
    <property type="entry name" value="GAL4"/>
    <property type="match status" value="1"/>
</dbReference>
<gene>
    <name evidence="3" type="ORF">T440DRAFT_473727</name>
</gene>
<dbReference type="PROSITE" id="PS00463">
    <property type="entry name" value="ZN2_CY6_FUNGAL_1"/>
    <property type="match status" value="1"/>
</dbReference>
<keyword evidence="1" id="KW-0539">Nucleus</keyword>
<keyword evidence="4" id="KW-1185">Reference proteome</keyword>
<dbReference type="GO" id="GO:0000981">
    <property type="term" value="F:DNA-binding transcription factor activity, RNA polymerase II-specific"/>
    <property type="evidence" value="ECO:0007669"/>
    <property type="project" value="InterPro"/>
</dbReference>
<dbReference type="Gene3D" id="4.10.240.10">
    <property type="entry name" value="Zn(2)-C6 fungal-type DNA-binding domain"/>
    <property type="match status" value="1"/>
</dbReference>
<accession>A0A6A7AM15</accession>
<proteinExistence type="predicted"/>
<dbReference type="PANTHER" id="PTHR47256">
    <property type="entry name" value="ZN(II)2CYS6 TRANSCRIPTION FACTOR (EUROFUNG)-RELATED"/>
    <property type="match status" value="1"/>
</dbReference>
<dbReference type="InterPro" id="IPR036864">
    <property type="entry name" value="Zn2-C6_fun-type_DNA-bd_sf"/>
</dbReference>
<evidence type="ECO:0000259" key="2">
    <source>
        <dbReference type="PROSITE" id="PS50048"/>
    </source>
</evidence>
<dbReference type="GO" id="GO:0008270">
    <property type="term" value="F:zinc ion binding"/>
    <property type="evidence" value="ECO:0007669"/>
    <property type="project" value="InterPro"/>
</dbReference>
<dbReference type="EMBL" id="MU006436">
    <property type="protein sequence ID" value="KAF2844013.1"/>
    <property type="molecule type" value="Genomic_DNA"/>
</dbReference>
<evidence type="ECO:0000313" key="3">
    <source>
        <dbReference type="EMBL" id="KAF2844013.1"/>
    </source>
</evidence>
<name>A0A6A7AM15_9PLEO</name>
<organism evidence="3 4">
    <name type="scientific">Plenodomus tracheiphilus IPT5</name>
    <dbReference type="NCBI Taxonomy" id="1408161"/>
    <lineage>
        <taxon>Eukaryota</taxon>
        <taxon>Fungi</taxon>
        <taxon>Dikarya</taxon>
        <taxon>Ascomycota</taxon>
        <taxon>Pezizomycotina</taxon>
        <taxon>Dothideomycetes</taxon>
        <taxon>Pleosporomycetidae</taxon>
        <taxon>Pleosporales</taxon>
        <taxon>Pleosporineae</taxon>
        <taxon>Leptosphaeriaceae</taxon>
        <taxon>Plenodomus</taxon>
    </lineage>
</organism>
<dbReference type="OrthoDB" id="10261408at2759"/>